<dbReference type="STRING" id="158898.SAMN04488548_134927"/>
<dbReference type="Gene3D" id="1.10.10.10">
    <property type="entry name" value="Winged helix-like DNA-binding domain superfamily/Winged helix DNA-binding domain"/>
    <property type="match status" value="1"/>
</dbReference>
<dbReference type="GO" id="GO:0016987">
    <property type="term" value="F:sigma factor activity"/>
    <property type="evidence" value="ECO:0007669"/>
    <property type="project" value="UniProtKB-KW"/>
</dbReference>
<dbReference type="Pfam" id="PF04542">
    <property type="entry name" value="Sigma70_r2"/>
    <property type="match status" value="1"/>
</dbReference>
<dbReference type="SUPFAM" id="SSF88659">
    <property type="entry name" value="Sigma3 and sigma4 domains of RNA polymerase sigma factors"/>
    <property type="match status" value="1"/>
</dbReference>
<dbReference type="PANTHER" id="PTHR47756:SF2">
    <property type="entry name" value="BLL6612 PROTEIN"/>
    <property type="match status" value="1"/>
</dbReference>
<accession>A0A1H2I7I5</accession>
<keyword evidence="3" id="KW-0731">Sigma factor</keyword>
<evidence type="ECO:0000256" key="2">
    <source>
        <dbReference type="ARBA" id="ARBA00023015"/>
    </source>
</evidence>
<feature type="domain" description="RNA polymerase sigma-70 region 2" evidence="6">
    <location>
        <begin position="27"/>
        <end position="88"/>
    </location>
</feature>
<dbReference type="InterPro" id="IPR013325">
    <property type="entry name" value="RNA_pol_sigma_r2"/>
</dbReference>
<dbReference type="InterPro" id="IPR013249">
    <property type="entry name" value="RNA_pol_sigma70_r4_t2"/>
</dbReference>
<evidence type="ECO:0000259" key="8">
    <source>
        <dbReference type="Pfam" id="PF20239"/>
    </source>
</evidence>
<organism evidence="9 10">
    <name type="scientific">Gordonia westfalica</name>
    <dbReference type="NCBI Taxonomy" id="158898"/>
    <lineage>
        <taxon>Bacteria</taxon>
        <taxon>Bacillati</taxon>
        <taxon>Actinomycetota</taxon>
        <taxon>Actinomycetes</taxon>
        <taxon>Mycobacteriales</taxon>
        <taxon>Gordoniaceae</taxon>
        <taxon>Gordonia</taxon>
    </lineage>
</organism>
<dbReference type="AlphaFoldDB" id="A0A1H2I7I5"/>
<evidence type="ECO:0000256" key="1">
    <source>
        <dbReference type="ARBA" id="ARBA00010641"/>
    </source>
</evidence>
<evidence type="ECO:0000259" key="6">
    <source>
        <dbReference type="Pfam" id="PF04542"/>
    </source>
</evidence>
<evidence type="ECO:0000313" key="10">
    <source>
        <dbReference type="Proteomes" id="UP000183180"/>
    </source>
</evidence>
<feature type="domain" description="DUF6596" evidence="8">
    <location>
        <begin position="198"/>
        <end position="297"/>
    </location>
</feature>
<protein>
    <submittedName>
        <fullName evidence="9">RNA polymerase sigma-70 factor, ECF subfamily</fullName>
    </submittedName>
</protein>
<dbReference type="Gene3D" id="1.10.1740.10">
    <property type="match status" value="1"/>
</dbReference>
<dbReference type="InterPro" id="IPR013324">
    <property type="entry name" value="RNA_pol_sigma_r3/r4-like"/>
</dbReference>
<evidence type="ECO:0000256" key="4">
    <source>
        <dbReference type="ARBA" id="ARBA00023125"/>
    </source>
</evidence>
<dbReference type="Proteomes" id="UP000183180">
    <property type="component" value="Unassembled WGS sequence"/>
</dbReference>
<dbReference type="PANTHER" id="PTHR47756">
    <property type="entry name" value="BLL6612 PROTEIN-RELATED"/>
    <property type="match status" value="1"/>
</dbReference>
<evidence type="ECO:0000313" key="9">
    <source>
        <dbReference type="EMBL" id="SDU40079.1"/>
    </source>
</evidence>
<keyword evidence="4" id="KW-0238">DNA-binding</keyword>
<dbReference type="EMBL" id="FNLM01000034">
    <property type="protein sequence ID" value="SDU40079.1"/>
    <property type="molecule type" value="Genomic_DNA"/>
</dbReference>
<dbReference type="GO" id="GO:0006352">
    <property type="term" value="P:DNA-templated transcription initiation"/>
    <property type="evidence" value="ECO:0007669"/>
    <property type="project" value="InterPro"/>
</dbReference>
<proteinExistence type="inferred from homology"/>
<reference evidence="9 10" key="1">
    <citation type="submission" date="2016-10" db="EMBL/GenBank/DDBJ databases">
        <authorList>
            <person name="de Groot N.N."/>
        </authorList>
    </citation>
    <scope>NUCLEOTIDE SEQUENCE [LARGE SCALE GENOMIC DNA]</scope>
    <source>
        <strain evidence="9 10">DSM 44215</strain>
    </source>
</reference>
<gene>
    <name evidence="9" type="ORF">SAMN04488548_134927</name>
</gene>
<dbReference type="InterPro" id="IPR036388">
    <property type="entry name" value="WH-like_DNA-bd_sf"/>
</dbReference>
<keyword evidence="5" id="KW-0804">Transcription</keyword>
<feature type="domain" description="RNA polymerase sigma factor 70 region 4 type 2" evidence="7">
    <location>
        <begin position="137"/>
        <end position="180"/>
    </location>
</feature>
<sequence>MTGPPDRSAGALFVARRAVASIDRDVRTRVIATLTARFGDLDRAEDALQDALAQALITWPQAGVPESPEAWLTTTAKRRVLDALRRENVLAGKLAQLQNDSDRAPVPADFGDPADITQTQLTDERLGMFFACTHPVLRIEDRIALMLRFVAGLTTPEVAHALLIPVPTAQQRLVRAKKRIKALGVPFHPPRPDDLPDRLGGVLRVVYLMYSEGYARSTGSSHIRDDITAEAIALTRTLYVLLPCAETAGLLALLLLTESRRPARVDSDGRPIPLSDQDRMRWDAGLVAEGTRLAESAAAQRDAGAYTIQAAIAAVHAEARTADETDWAQIAVLYRLLEAHDPGPVVRVGRAVSVGRAFGPSRGIEMLDRLASNAALDRYRPFHVARALTLAELDDHDGAAAAYRRALELPGNEAEDDYLASALADLGRDP</sequence>
<dbReference type="InterPro" id="IPR007627">
    <property type="entry name" value="RNA_pol_sigma70_r2"/>
</dbReference>
<dbReference type="Pfam" id="PF20239">
    <property type="entry name" value="DUF6596"/>
    <property type="match status" value="1"/>
</dbReference>
<evidence type="ECO:0000259" key="7">
    <source>
        <dbReference type="Pfam" id="PF08281"/>
    </source>
</evidence>
<name>A0A1H2I7I5_9ACTN</name>
<dbReference type="RefSeq" id="WP_074849309.1">
    <property type="nucleotide sequence ID" value="NZ_FNLM01000034.1"/>
</dbReference>
<evidence type="ECO:0000256" key="3">
    <source>
        <dbReference type="ARBA" id="ARBA00023082"/>
    </source>
</evidence>
<dbReference type="InterPro" id="IPR046531">
    <property type="entry name" value="DUF6596"/>
</dbReference>
<comment type="similarity">
    <text evidence="1">Belongs to the sigma-70 factor family. ECF subfamily.</text>
</comment>
<evidence type="ECO:0000256" key="5">
    <source>
        <dbReference type="ARBA" id="ARBA00023163"/>
    </source>
</evidence>
<keyword evidence="2" id="KW-0805">Transcription regulation</keyword>
<dbReference type="SUPFAM" id="SSF88946">
    <property type="entry name" value="Sigma2 domain of RNA polymerase sigma factors"/>
    <property type="match status" value="1"/>
</dbReference>
<dbReference type="GO" id="GO:0003677">
    <property type="term" value="F:DNA binding"/>
    <property type="evidence" value="ECO:0007669"/>
    <property type="project" value="UniProtKB-KW"/>
</dbReference>
<dbReference type="OrthoDB" id="9780299at2"/>
<dbReference type="Pfam" id="PF08281">
    <property type="entry name" value="Sigma70_r4_2"/>
    <property type="match status" value="1"/>
</dbReference>